<dbReference type="OrthoDB" id="546632at2759"/>
<name>K0RGZ4_THAOC</name>
<dbReference type="Proteomes" id="UP000266841">
    <property type="component" value="Unassembled WGS sequence"/>
</dbReference>
<feature type="region of interest" description="Disordered" evidence="1">
    <location>
        <begin position="335"/>
        <end position="354"/>
    </location>
</feature>
<evidence type="ECO:0000313" key="2">
    <source>
        <dbReference type="EMBL" id="EJK45862.1"/>
    </source>
</evidence>
<proteinExistence type="predicted"/>
<dbReference type="EMBL" id="AGNL01048191">
    <property type="protein sequence ID" value="EJK45862.1"/>
    <property type="molecule type" value="Genomic_DNA"/>
</dbReference>
<dbReference type="eggNOG" id="ENOG502RUK6">
    <property type="taxonomic scope" value="Eukaryota"/>
</dbReference>
<feature type="region of interest" description="Disordered" evidence="1">
    <location>
        <begin position="116"/>
        <end position="165"/>
    </location>
</feature>
<accession>K0RGZ4</accession>
<dbReference type="InterPro" id="IPR008479">
    <property type="entry name" value="DUF760"/>
</dbReference>
<gene>
    <name evidence="2" type="ORF">THAOC_35502</name>
</gene>
<comment type="caution">
    <text evidence="2">The sequence shown here is derived from an EMBL/GenBank/DDBJ whole genome shotgun (WGS) entry which is preliminary data.</text>
</comment>
<feature type="compositionally biased region" description="Low complexity" evidence="1">
    <location>
        <begin position="124"/>
        <end position="135"/>
    </location>
</feature>
<dbReference type="InterPro" id="IPR053159">
    <property type="entry name" value="Hybrid_Histidine_Kinase"/>
</dbReference>
<dbReference type="Pfam" id="PF05542">
    <property type="entry name" value="DUF760"/>
    <property type="match status" value="1"/>
</dbReference>
<reference evidence="2 3" key="1">
    <citation type="journal article" date="2012" name="Genome Biol.">
        <title>Genome and low-iron response of an oceanic diatom adapted to chronic iron limitation.</title>
        <authorList>
            <person name="Lommer M."/>
            <person name="Specht M."/>
            <person name="Roy A.S."/>
            <person name="Kraemer L."/>
            <person name="Andreson R."/>
            <person name="Gutowska M.A."/>
            <person name="Wolf J."/>
            <person name="Bergner S.V."/>
            <person name="Schilhabel M.B."/>
            <person name="Klostermeier U.C."/>
            <person name="Beiko R.G."/>
            <person name="Rosenstiel P."/>
            <person name="Hippler M."/>
            <person name="Laroche J."/>
        </authorList>
    </citation>
    <scope>NUCLEOTIDE SEQUENCE [LARGE SCALE GENOMIC DNA]</scope>
    <source>
        <strain evidence="2 3">CCMP1005</strain>
    </source>
</reference>
<dbReference type="PANTHER" id="PTHR43642:SF1">
    <property type="entry name" value="HYBRID SIGNAL TRANSDUCTION HISTIDINE KINASE G"/>
    <property type="match status" value="1"/>
</dbReference>
<evidence type="ECO:0000256" key="1">
    <source>
        <dbReference type="SAM" id="MobiDB-lite"/>
    </source>
</evidence>
<dbReference type="SUPFAM" id="SSF48452">
    <property type="entry name" value="TPR-like"/>
    <property type="match status" value="1"/>
</dbReference>
<feature type="non-terminal residue" evidence="2">
    <location>
        <position position="1502"/>
    </location>
</feature>
<organism evidence="2 3">
    <name type="scientific">Thalassiosira oceanica</name>
    <name type="common">Marine diatom</name>
    <dbReference type="NCBI Taxonomy" id="159749"/>
    <lineage>
        <taxon>Eukaryota</taxon>
        <taxon>Sar</taxon>
        <taxon>Stramenopiles</taxon>
        <taxon>Ochrophyta</taxon>
        <taxon>Bacillariophyta</taxon>
        <taxon>Coscinodiscophyceae</taxon>
        <taxon>Thalassiosirophycidae</taxon>
        <taxon>Thalassiosirales</taxon>
        <taxon>Thalassiosiraceae</taxon>
        <taxon>Thalassiosira</taxon>
    </lineage>
</organism>
<evidence type="ECO:0000313" key="3">
    <source>
        <dbReference type="Proteomes" id="UP000266841"/>
    </source>
</evidence>
<protein>
    <submittedName>
        <fullName evidence="2">Uncharacterized protein</fullName>
    </submittedName>
</protein>
<dbReference type="InterPro" id="IPR011990">
    <property type="entry name" value="TPR-like_helical_dom_sf"/>
</dbReference>
<dbReference type="PANTHER" id="PTHR43642">
    <property type="entry name" value="HYBRID SIGNAL TRANSDUCTION HISTIDINE KINASE G"/>
    <property type="match status" value="1"/>
</dbReference>
<dbReference type="Gene3D" id="1.25.40.10">
    <property type="entry name" value="Tetratricopeptide repeat domain"/>
    <property type="match status" value="1"/>
</dbReference>
<keyword evidence="3" id="KW-1185">Reference proteome</keyword>
<sequence length="1502" mass="164771">MSPEVLAAMKGLITAVLAGIGGDNRDETSWASTADGGAANGIGVGPETVTEQSGEALAQLCMWQLVVGFNLRELEVRENMTINLLAGGKDGGEGEFEVYWVDGTSAGLPGRRVDGVDDDGLNCQQPQQANQANPNHVEPPPDPVNLAPFAAPSPGGGPQSYGYSHQINDSVSQTQTSLGGGAGSVQTHPNLTQSLSSAPRALGQANNMFASPNETLSQMQHLQQLQMYQQQQQLLMPAQFDNGISQHVVQSGQLQQASGIGSTPQMMMPGGVSQLHGVSSQIGGGGRGFGTKLPNTSQAGYSSSYLDSSTNLWTNQQVGSSASIPGHVLSTAASDSRTNVSADETYMPPSPSAKKKMKLMRKGLQLPQRKSMDEVRICLSQWVQLESSDDRMQGEANDELVFRKTSVAYGIVEILKAARRSVHMATSKDLHASCDIDNFTVLIQGDFSKDDDVGKIEGVCSINPPSSLKMITPYFSSSGEYAELILNVCHVSQLSTSFFGCLLWLSEFFGQESTIVGEYLEVEISPPPLPNCERNALVGSASEEMELSRLLGKLLETIYTQGCDSKETQLEEPSPSNDAESSASMLQLGFSHSVHLLISDLLRRRVTLDEASADLHQMLLEPRSFLYGRYCCGEPLPLKSTPHLHSKGKLYGRDRETRLVSTVLPYVSIAGGYVVAKKFTQNDNNPLSLVIGAFDDLIILLKENCSAEQLRSIEEKVASKFGTNFLAVLRQTLPALSTLFANSDSCTGVKQESAPNSSGSLSFTLKIFLNAVWADERSLEIMADVLSGKGSCVFIVCCYRDNEIDSSMLGSFVDNLNQNAVRLQMINLIGMEFEDLHSLISDALCMLPRHCLALCGIVHAKTKGNPLFAEQFMKALVEGKLLSFSEELKSWTWDTVKIECLDMTANVLHLLQTKMRVLDDEIQNTLFIAACFGNGLKKSLVCRIAKSRESLESNLQKIVKLGIMTASDSGFKFNHDKFREAATSLFRTSSGNEDEFRYSLGIELLGSGGDEYSADVLFEIVELINSGLHLIEDKSERRKFADLNNRAGKAAVAMSDFSRALVYFKTSLSLLDSDHWAESQCHLSIELHLAIAHCARACSVAEEAESHLLAIIKNGKSTPGTLDAHFHLNILRLSTRRSDEAFESCTKLLTELGEHAVPQINEKDTTDILVAAHHRLKALSDEQLLAMHDIPHQDIKRAQFLFLATQIASTSLPSRFVVYFVCRLLESSLDDGCSKYSSFALVSVGTILCGSRLNAFDNGRRIGKIGMRLFEEKYYEPSLLCAHYLSYYGYIAPLFENLPDVASKLKRALDVGLGMGFVSNQALMAGQHYIQKSFFAGTSLTTILAENEKNGFPGKFVAAQSNFLPQSSVKNKFQLTDTEEGYEYEGFALVQLFHRAIQSFWLEHYDRCNYFVSKSTNDKVCSPCQNSKADLRKLQVKPTLTHTTHTLDLTQPPLLAAYSLHYQGIYCFFYQATSASALLRLSKKRLSELTGGKFPIWHFPWY</sequence>